<dbReference type="PRINTS" id="PR00367">
    <property type="entry name" value="ETHRSPELEMNT"/>
</dbReference>
<evidence type="ECO:0000313" key="8">
    <source>
        <dbReference type="EMBL" id="AGE97362.1"/>
    </source>
</evidence>
<dbReference type="SUPFAM" id="SSF54171">
    <property type="entry name" value="DNA-binding domain"/>
    <property type="match status" value="1"/>
</dbReference>
<dbReference type="FunFam" id="3.30.730.10:FF:000001">
    <property type="entry name" value="Ethylene-responsive transcription factor 2"/>
    <property type="match status" value="1"/>
</dbReference>
<dbReference type="PROSITE" id="PS51032">
    <property type="entry name" value="AP2_ERF"/>
    <property type="match status" value="1"/>
</dbReference>
<proteinExistence type="evidence at transcript level"/>
<evidence type="ECO:0000256" key="3">
    <source>
        <dbReference type="ARBA" id="ARBA00023125"/>
    </source>
</evidence>
<evidence type="ECO:0000256" key="4">
    <source>
        <dbReference type="ARBA" id="ARBA00023163"/>
    </source>
</evidence>
<feature type="region of interest" description="Disordered" evidence="6">
    <location>
        <begin position="102"/>
        <end position="133"/>
    </location>
</feature>
<dbReference type="InterPro" id="IPR036955">
    <property type="entry name" value="AP2/ERF_dom_sf"/>
</dbReference>
<accession>M1KP71</accession>
<comment type="subcellular location">
    <subcellularLocation>
        <location evidence="1">Nucleus</location>
    </subcellularLocation>
</comment>
<dbReference type="GO" id="GO:0003677">
    <property type="term" value="F:DNA binding"/>
    <property type="evidence" value="ECO:0007669"/>
    <property type="project" value="UniProtKB-KW"/>
</dbReference>
<evidence type="ECO:0000259" key="7">
    <source>
        <dbReference type="PROSITE" id="PS51032"/>
    </source>
</evidence>
<evidence type="ECO:0000256" key="1">
    <source>
        <dbReference type="ARBA" id="ARBA00004123"/>
    </source>
</evidence>
<feature type="compositionally biased region" description="Low complexity" evidence="6">
    <location>
        <begin position="104"/>
        <end position="130"/>
    </location>
</feature>
<feature type="region of interest" description="Disordered" evidence="6">
    <location>
        <begin position="166"/>
        <end position="185"/>
    </location>
</feature>
<dbReference type="PANTHER" id="PTHR31194:SF192">
    <property type="entry name" value="OS02G0797100 PROTEIN"/>
    <property type="match status" value="1"/>
</dbReference>
<evidence type="ECO:0000256" key="2">
    <source>
        <dbReference type="ARBA" id="ARBA00023015"/>
    </source>
</evidence>
<evidence type="ECO:0000256" key="5">
    <source>
        <dbReference type="ARBA" id="ARBA00023242"/>
    </source>
</evidence>
<dbReference type="EMBL" id="KC171633">
    <property type="protein sequence ID" value="AGE97362.1"/>
    <property type="molecule type" value="mRNA"/>
</dbReference>
<protein>
    <submittedName>
        <fullName evidence="8">Ethylene response factor 7</fullName>
    </submittedName>
</protein>
<dbReference type="InterPro" id="IPR016177">
    <property type="entry name" value="DNA-bd_dom_sf"/>
</dbReference>
<dbReference type="SMART" id="SM00380">
    <property type="entry name" value="AP2"/>
    <property type="match status" value="1"/>
</dbReference>
<dbReference type="Pfam" id="PF00847">
    <property type="entry name" value="AP2"/>
    <property type="match status" value="1"/>
</dbReference>
<keyword evidence="3" id="KW-0238">DNA-binding</keyword>
<dbReference type="InterPro" id="IPR001471">
    <property type="entry name" value="AP2/ERF_dom"/>
</dbReference>
<dbReference type="PANTHER" id="PTHR31194">
    <property type="entry name" value="SHN SHINE , DNA BINDING / TRANSCRIPTION FACTOR"/>
    <property type="match status" value="1"/>
</dbReference>
<dbReference type="AlphaFoldDB" id="M1KP71"/>
<keyword evidence="4" id="KW-0804">Transcription</keyword>
<keyword evidence="2" id="KW-0805">Transcription regulation</keyword>
<keyword evidence="5" id="KW-0539">Nucleus</keyword>
<organism evidence="8">
    <name type="scientific">Tamarix hispida</name>
    <dbReference type="NCBI Taxonomy" id="189793"/>
    <lineage>
        <taxon>Eukaryota</taxon>
        <taxon>Viridiplantae</taxon>
        <taxon>Streptophyta</taxon>
        <taxon>Embryophyta</taxon>
        <taxon>Tracheophyta</taxon>
        <taxon>Spermatophyta</taxon>
        <taxon>Magnoliopsida</taxon>
        <taxon>eudicotyledons</taxon>
        <taxon>Gunneridae</taxon>
        <taxon>Pentapetalae</taxon>
        <taxon>Caryophyllales</taxon>
        <taxon>Tamaricaceae</taxon>
        <taxon>Tamarix</taxon>
    </lineage>
</organism>
<gene>
    <name evidence="8" type="primary">ERF7</name>
</gene>
<feature type="domain" description="AP2/ERF" evidence="7">
    <location>
        <begin position="7"/>
        <end position="64"/>
    </location>
</feature>
<dbReference type="InterPro" id="IPR050913">
    <property type="entry name" value="AP2/ERF_ERF"/>
</dbReference>
<sequence>MARPQQRYRGVRQRQWGSWVSEIRHPLLKTRIWLGTFETADDAARAYDEAARLMCGPKARTNFSYKPINNNDTHPFSKNLSSTLAAKLHKYCHSAATLVHRQKNASSNSSTSTASNNSSNASTTTTSTTSIDADESQSVTWDACGVGNTVSSTNASGFMGREMSWSGEDQVREKQSTGGPTFEPNSEFHDDHILIQQMIEELLDHGYFELCTTQS</sequence>
<reference evidence="8" key="1">
    <citation type="submission" date="2012-11" db="EMBL/GenBank/DDBJ databases">
        <title>The ethylene response factor genes from Tamarix hispida are in response to salt and drought stresses and involved in ABA signaling pathway.</title>
        <authorList>
            <person name="Liu W.J."/>
            <person name="Wang Y.C."/>
        </authorList>
    </citation>
    <scope>NUCLEOTIDE SEQUENCE</scope>
</reference>
<name>M1KP71_9CARY</name>
<evidence type="ECO:0000256" key="6">
    <source>
        <dbReference type="SAM" id="MobiDB-lite"/>
    </source>
</evidence>
<dbReference type="Gene3D" id="3.30.730.10">
    <property type="entry name" value="AP2/ERF domain"/>
    <property type="match status" value="1"/>
</dbReference>
<dbReference type="CDD" id="cd00018">
    <property type="entry name" value="AP2"/>
    <property type="match status" value="1"/>
</dbReference>
<dbReference type="GO" id="GO:0003700">
    <property type="term" value="F:DNA-binding transcription factor activity"/>
    <property type="evidence" value="ECO:0007669"/>
    <property type="project" value="InterPro"/>
</dbReference>
<dbReference type="GO" id="GO:0005634">
    <property type="term" value="C:nucleus"/>
    <property type="evidence" value="ECO:0007669"/>
    <property type="project" value="UniProtKB-SubCell"/>
</dbReference>